<dbReference type="GO" id="GO:0005829">
    <property type="term" value="C:cytosol"/>
    <property type="evidence" value="ECO:0007669"/>
    <property type="project" value="UniProtKB-UniRule"/>
</dbReference>
<feature type="domain" description="TNase-like" evidence="6">
    <location>
        <begin position="545"/>
        <end position="629"/>
    </location>
</feature>
<keyword evidence="3" id="KW-0677">Repeat</keyword>
<dbReference type="InterPro" id="IPR016685">
    <property type="entry name" value="Silence_cplx_Nase-comp_TudorSN"/>
</dbReference>
<dbReference type="Pfam" id="PF00567">
    <property type="entry name" value="TUDOR"/>
    <property type="match status" value="1"/>
</dbReference>
<evidence type="ECO:0000259" key="6">
    <source>
        <dbReference type="PROSITE" id="PS50830"/>
    </source>
</evidence>
<dbReference type="SMART" id="SM00333">
    <property type="entry name" value="TUDOR"/>
    <property type="match status" value="1"/>
</dbReference>
<keyword evidence="2 4" id="KW-0963">Cytoplasm</keyword>
<dbReference type="SMART" id="SM00318">
    <property type="entry name" value="SNc"/>
    <property type="match status" value="4"/>
</dbReference>
<dbReference type="EMBL" id="LT635765">
    <property type="protein sequence ID" value="SGZ51959.1"/>
    <property type="molecule type" value="Genomic_DNA"/>
</dbReference>
<evidence type="ECO:0000313" key="8">
    <source>
        <dbReference type="Proteomes" id="UP000182259"/>
    </source>
</evidence>
<dbReference type="Gene3D" id="2.40.50.90">
    <property type="match status" value="5"/>
</dbReference>
<proteinExistence type="predicted"/>
<organism evidence="7 8">
    <name type="scientific">Sungouiella intermedia</name>
    <dbReference type="NCBI Taxonomy" id="45354"/>
    <lineage>
        <taxon>Eukaryota</taxon>
        <taxon>Fungi</taxon>
        <taxon>Dikarya</taxon>
        <taxon>Ascomycota</taxon>
        <taxon>Saccharomycotina</taxon>
        <taxon>Pichiomycetes</taxon>
        <taxon>Metschnikowiaceae</taxon>
        <taxon>Sungouiella</taxon>
    </lineage>
</organism>
<dbReference type="GO" id="GO:0004518">
    <property type="term" value="F:nuclease activity"/>
    <property type="evidence" value="ECO:0007669"/>
    <property type="project" value="TreeGrafter"/>
</dbReference>
<dbReference type="GO" id="GO:0003723">
    <property type="term" value="F:RNA binding"/>
    <property type="evidence" value="ECO:0007669"/>
    <property type="project" value="UniProtKB-UniRule"/>
</dbReference>
<name>A0A1L0BKH7_9ASCO</name>
<dbReference type="GO" id="GO:0006402">
    <property type="term" value="P:mRNA catabolic process"/>
    <property type="evidence" value="ECO:0007669"/>
    <property type="project" value="UniProtKB-UniRule"/>
</dbReference>
<reference evidence="7 8" key="1">
    <citation type="submission" date="2016-10" db="EMBL/GenBank/DDBJ databases">
        <authorList>
            <person name="de Groot N.N."/>
        </authorList>
    </citation>
    <scope>NUCLEOTIDE SEQUENCE [LARGE SCALE GENOMIC DNA]</scope>
    <source>
        <strain evidence="7 8">PYCC 4715</strain>
    </source>
</reference>
<dbReference type="InterPro" id="IPR016071">
    <property type="entry name" value="Staphylococal_nuclease_OB-fold"/>
</dbReference>
<dbReference type="GO" id="GO:0031332">
    <property type="term" value="C:RNAi effector complex"/>
    <property type="evidence" value="ECO:0007669"/>
    <property type="project" value="InterPro"/>
</dbReference>
<dbReference type="PROSITE" id="PS50304">
    <property type="entry name" value="TUDOR"/>
    <property type="match status" value="1"/>
</dbReference>
<evidence type="ECO:0000256" key="3">
    <source>
        <dbReference type="ARBA" id="ARBA00022737"/>
    </source>
</evidence>
<accession>A0A1L0BKH7</accession>
<gene>
    <name evidence="7" type="ORF">SAMEA4029009_CIC11G00000004277</name>
</gene>
<dbReference type="GO" id="GO:0005634">
    <property type="term" value="C:nucleus"/>
    <property type="evidence" value="ECO:0007669"/>
    <property type="project" value="TreeGrafter"/>
</dbReference>
<protein>
    <submittedName>
        <fullName evidence="7">CIC11C00000004277</fullName>
    </submittedName>
</protein>
<dbReference type="Pfam" id="PF00565">
    <property type="entry name" value="SNase"/>
    <property type="match status" value="2"/>
</dbReference>
<dbReference type="FunFam" id="2.30.30.140:FF:000018">
    <property type="entry name" value="Serine/threonine-protein kinase 31"/>
    <property type="match status" value="1"/>
</dbReference>
<dbReference type="InterPro" id="IPR035437">
    <property type="entry name" value="SNase_OB-fold_sf"/>
</dbReference>
<evidence type="ECO:0000259" key="5">
    <source>
        <dbReference type="PROSITE" id="PS50304"/>
    </source>
</evidence>
<feature type="domain" description="TNase-like" evidence="6">
    <location>
        <begin position="154"/>
        <end position="293"/>
    </location>
</feature>
<dbReference type="PANTHER" id="PTHR12302:SF2">
    <property type="entry name" value="STAPHYLOCOCCAL NUCLEASE DOMAIN-CONTAINING PROTEIN 1"/>
    <property type="match status" value="1"/>
</dbReference>
<dbReference type="PANTHER" id="PTHR12302">
    <property type="entry name" value="EBNA2 BINDING PROTEIN P100"/>
    <property type="match status" value="1"/>
</dbReference>
<evidence type="ECO:0000256" key="1">
    <source>
        <dbReference type="ARBA" id="ARBA00004496"/>
    </source>
</evidence>
<dbReference type="InterPro" id="IPR002999">
    <property type="entry name" value="Tudor"/>
</dbReference>
<feature type="domain" description="Tudor" evidence="5">
    <location>
        <begin position="715"/>
        <end position="775"/>
    </location>
</feature>
<evidence type="ECO:0000256" key="4">
    <source>
        <dbReference type="PIRNR" id="PIRNR017179"/>
    </source>
</evidence>
<dbReference type="PROSITE" id="PS50830">
    <property type="entry name" value="TNASE_3"/>
    <property type="match status" value="3"/>
</dbReference>
<sequence length="901" mass="100222">MSQKLAAKVKNVLSGDTVVLVPTKTAQFPIPERILTLQYVRGDTFEAKEYLRQLMIGKEVKFEVGFKVPTTGKEFGDILSPIFSSLIEHLLEKGLVKLNDNIRADTDDVAERVEDLKVLEAQAKQKQVGIWAPKFADPELVPLTEDIISKSQNTPLTAIVERVISGDRVIARIFVSKQKHAELPLILAGIKAPRTDEVGTSQKVAQQAKQYVEDRLLTSKVNVKVKIIGENLNGVPLAIFEHPTGNNIHEKLLESGFAEIVDWQSSLIGSAIMSQLRKAEQTAKALGKGVFESLAGTKPAAGVAKLAISSKTLRPGLTVENVTISKIINVDSYNVRLPSGEEITVQLASLRGPRPNDTTVTTNKNYQQALVQMAREFVRNVAIGKSATMYIDGFREANKEYGLDARFLVSLKLGDKDLSESIVSNGFATVIKHNKQTANERAINWDRLVEIEEEQKKLGKKGVFFSGSDISKILTIGTRVVNASDNYGKAKAFFNGFSKKGRMSGYYVEYVSSVNKLKLYNPKEGTKLSLILGGLANEKSLNNTEGLEYLNRKYLQRNVEFEIYDSDKIGSFVGNLYANSQAIKTVQEELLENGLTTTYSLAINANRRSSELLTAEEAGKVARKGIWKNFNASEAQRDVDTAASQLAKTNLNAKPQFFDIEIVDIDPSGVLSYHITDKDISATFTKFKEEFKAFHQQNASASTTSVDLPVNLTAPPKKNELVSAKFSENGKYYRARVLNFDRSTQNFEVKHVDFGNIDRVPLSSLRVLPKKFGLDVLKPFAHTCKLQNITLPPTQPRDYLSEALEVLDELTYDNKLVLSGLPSSTPGVEFDALLYDEISLVDSTYTINKELVERGYGIVEPNTNIRLQDYINWCLEAQEQAKAKRLGCWEFGDIRDEEEQY</sequence>
<dbReference type="PIRSF" id="PIRSF017179">
    <property type="entry name" value="RISC-Tudor-SN"/>
    <property type="match status" value="1"/>
</dbReference>
<dbReference type="SUPFAM" id="SSF63748">
    <property type="entry name" value="Tudor/PWWP/MBT"/>
    <property type="match status" value="1"/>
</dbReference>
<evidence type="ECO:0000313" key="7">
    <source>
        <dbReference type="EMBL" id="SGZ51959.1"/>
    </source>
</evidence>
<dbReference type="GO" id="GO:0031047">
    <property type="term" value="P:regulatory ncRNA-mediated gene silencing"/>
    <property type="evidence" value="ECO:0007669"/>
    <property type="project" value="UniProtKB-UniRule"/>
</dbReference>
<feature type="domain" description="TNase-like" evidence="6">
    <location>
        <begin position="3"/>
        <end position="133"/>
    </location>
</feature>
<dbReference type="Proteomes" id="UP000182259">
    <property type="component" value="Chromosome II"/>
</dbReference>
<dbReference type="Gene3D" id="2.30.30.140">
    <property type="match status" value="1"/>
</dbReference>
<dbReference type="SUPFAM" id="SSF50199">
    <property type="entry name" value="Staphylococcal nuclease"/>
    <property type="match status" value="5"/>
</dbReference>
<evidence type="ECO:0000256" key="2">
    <source>
        <dbReference type="ARBA" id="ARBA00022490"/>
    </source>
</evidence>
<comment type="subcellular location">
    <subcellularLocation>
        <location evidence="1 4">Cytoplasm</location>
    </subcellularLocation>
</comment>
<dbReference type="AlphaFoldDB" id="A0A1L0BKH7"/>